<evidence type="ECO:0000259" key="8">
    <source>
        <dbReference type="SMART" id="SM00062"/>
    </source>
</evidence>
<evidence type="ECO:0000313" key="10">
    <source>
        <dbReference type="Proteomes" id="UP000185578"/>
    </source>
</evidence>
<dbReference type="EMBL" id="MSCT01000014">
    <property type="protein sequence ID" value="OLF53492.1"/>
    <property type="molecule type" value="Genomic_DNA"/>
</dbReference>
<protein>
    <recommendedName>
        <fullName evidence="6">Putative aliphatic sulfonates-binding protein</fullName>
    </recommendedName>
</protein>
<sequence length="329" mass="35132">MRLTLPRHPLLTLLLSLAATLAVTLTAAAQAADLQPLRVANQKSTLKVLLEVSGELENVPYPIQFSEFPAAAPLGEALNAGAVDVGGLGDAPYVFALGAGAPLKVVSIVHAQGRYTTAILAPRESPLNDARDLKGKRIVTTRGSIGHFLAIKALREVGLSTGDVQFIYLLPSESRLLLDNGTADAWATWDPYTTIATTQSQAKVLVSGDHLLSNHLYLAATRQAITEKRAQLDDFVARIDRAYRWTNAHPEAYAAALARVTGLPLEVHLAVARATHIEPVAIDDRVIAGLQATADIYREEGLLGKAIDVSSGFDKSFNAPRAQLGQASR</sequence>
<dbReference type="PANTHER" id="PTHR30024:SF48">
    <property type="entry name" value="ABC TRANSPORTER SUBSTRATE-BINDING PROTEIN"/>
    <property type="match status" value="1"/>
</dbReference>
<comment type="caution">
    <text evidence="9">The sequence shown here is derived from an EMBL/GenBank/DDBJ whole genome shotgun (WGS) entry which is preliminary data.</text>
</comment>
<name>A0A1Q8ENW9_9PSED</name>
<evidence type="ECO:0000256" key="6">
    <source>
        <dbReference type="ARBA" id="ARBA00070228"/>
    </source>
</evidence>
<evidence type="ECO:0000313" key="9">
    <source>
        <dbReference type="EMBL" id="OLF53492.1"/>
    </source>
</evidence>
<comment type="similarity">
    <text evidence="2">Belongs to the bacterial solute-binding protein SsuA/TauA family.</text>
</comment>
<accession>A0A1Q8ENW9</accession>
<evidence type="ECO:0000256" key="5">
    <source>
        <dbReference type="ARBA" id="ARBA00055538"/>
    </source>
</evidence>
<dbReference type="AlphaFoldDB" id="A0A1Q8ENW9"/>
<dbReference type="OrthoDB" id="7374754at2"/>
<dbReference type="GO" id="GO:0042597">
    <property type="term" value="C:periplasmic space"/>
    <property type="evidence" value="ECO:0007669"/>
    <property type="project" value="UniProtKB-SubCell"/>
</dbReference>
<evidence type="ECO:0000256" key="1">
    <source>
        <dbReference type="ARBA" id="ARBA00004418"/>
    </source>
</evidence>
<dbReference type="CDD" id="cd13558">
    <property type="entry name" value="PBP2_SsuA_like_2"/>
    <property type="match status" value="1"/>
</dbReference>
<gene>
    <name evidence="9" type="ORF">BTN82_17205</name>
</gene>
<comment type="subcellular location">
    <subcellularLocation>
        <location evidence="1">Periplasm</location>
    </subcellularLocation>
</comment>
<dbReference type="FunFam" id="3.40.190.10:FF:000050">
    <property type="entry name" value="Sulfonate ABC transporter substrate-binding protein"/>
    <property type="match status" value="1"/>
</dbReference>
<dbReference type="InterPro" id="IPR010067">
    <property type="entry name" value="ABC_SsuA_sub-bd"/>
</dbReference>
<feature type="domain" description="Solute-binding protein family 3/N-terminal" evidence="8">
    <location>
        <begin position="24"/>
        <end position="249"/>
    </location>
</feature>
<feature type="signal peptide" evidence="7">
    <location>
        <begin position="1"/>
        <end position="31"/>
    </location>
</feature>
<dbReference type="GO" id="GO:0042626">
    <property type="term" value="F:ATPase-coupled transmembrane transporter activity"/>
    <property type="evidence" value="ECO:0007669"/>
    <property type="project" value="InterPro"/>
</dbReference>
<proteinExistence type="inferred from homology"/>
<dbReference type="SUPFAM" id="SSF53850">
    <property type="entry name" value="Periplasmic binding protein-like II"/>
    <property type="match status" value="1"/>
</dbReference>
<reference evidence="9 10" key="1">
    <citation type="submission" date="2016-12" db="EMBL/GenBank/DDBJ databases">
        <authorList>
            <person name="Song W.-J."/>
            <person name="Kurnit D.M."/>
        </authorList>
    </citation>
    <scope>NUCLEOTIDE SEQUENCE [LARGE SCALE GENOMIC DNA]</scope>
    <source>
        <strain evidence="9 10">PCL1601</strain>
    </source>
</reference>
<dbReference type="InterPro" id="IPR015168">
    <property type="entry name" value="SsuA/THI5"/>
</dbReference>
<evidence type="ECO:0000256" key="2">
    <source>
        <dbReference type="ARBA" id="ARBA00010742"/>
    </source>
</evidence>
<evidence type="ECO:0000256" key="4">
    <source>
        <dbReference type="ARBA" id="ARBA00022729"/>
    </source>
</evidence>
<evidence type="ECO:0000256" key="3">
    <source>
        <dbReference type="ARBA" id="ARBA00022448"/>
    </source>
</evidence>
<dbReference type="Gene3D" id="3.40.190.10">
    <property type="entry name" value="Periplasmic binding protein-like II"/>
    <property type="match status" value="2"/>
</dbReference>
<evidence type="ECO:0000256" key="7">
    <source>
        <dbReference type="SAM" id="SignalP"/>
    </source>
</evidence>
<feature type="chain" id="PRO_5013180885" description="Putative aliphatic sulfonates-binding protein" evidence="7">
    <location>
        <begin position="32"/>
        <end position="329"/>
    </location>
</feature>
<dbReference type="RefSeq" id="WP_075120323.1">
    <property type="nucleotide sequence ID" value="NZ_MSCT01000014.1"/>
</dbReference>
<dbReference type="Pfam" id="PF09084">
    <property type="entry name" value="NMT1"/>
    <property type="match status" value="1"/>
</dbReference>
<dbReference type="NCBIfam" id="TIGR01728">
    <property type="entry name" value="SsuA_fam"/>
    <property type="match status" value="1"/>
</dbReference>
<dbReference type="SMART" id="SM00062">
    <property type="entry name" value="PBPb"/>
    <property type="match status" value="1"/>
</dbReference>
<dbReference type="Proteomes" id="UP000185578">
    <property type="component" value="Unassembled WGS sequence"/>
</dbReference>
<organism evidence="9 10">
    <name type="scientific">Pseudomonas chlororaphis</name>
    <dbReference type="NCBI Taxonomy" id="587753"/>
    <lineage>
        <taxon>Bacteria</taxon>
        <taxon>Pseudomonadati</taxon>
        <taxon>Pseudomonadota</taxon>
        <taxon>Gammaproteobacteria</taxon>
        <taxon>Pseudomonadales</taxon>
        <taxon>Pseudomonadaceae</taxon>
        <taxon>Pseudomonas</taxon>
    </lineage>
</organism>
<keyword evidence="3" id="KW-0813">Transport</keyword>
<comment type="function">
    <text evidence="5">Part of a binding-protein-dependent transport system for aliphatic sulfonates. Putative binding protein.</text>
</comment>
<dbReference type="GO" id="GO:0016020">
    <property type="term" value="C:membrane"/>
    <property type="evidence" value="ECO:0007669"/>
    <property type="project" value="InterPro"/>
</dbReference>
<dbReference type="InterPro" id="IPR001638">
    <property type="entry name" value="Solute-binding_3/MltF_N"/>
</dbReference>
<keyword evidence="4 7" id="KW-0732">Signal</keyword>
<dbReference type="PANTHER" id="PTHR30024">
    <property type="entry name" value="ALIPHATIC SULFONATES-BINDING PROTEIN-RELATED"/>
    <property type="match status" value="1"/>
</dbReference>